<proteinExistence type="predicted"/>
<feature type="coiled-coil region" evidence="1">
    <location>
        <begin position="427"/>
        <end position="461"/>
    </location>
</feature>
<reference evidence="5 6" key="1">
    <citation type="submission" date="2023-09" db="EMBL/GenBank/DDBJ databases">
        <title>Multi-omics analysis of a traditional fermented food reveals byproduct-associated fungal strains for waste-to-food upcycling.</title>
        <authorList>
            <consortium name="Lawrence Berkeley National Laboratory"/>
            <person name="Rekdal V.M."/>
            <person name="Villalobos-Escobedo J.M."/>
            <person name="Rodriguez-Valeron N."/>
            <person name="Garcia M.O."/>
            <person name="Vasquez D.P."/>
            <person name="Damayanti I."/>
            <person name="Sorensen P.M."/>
            <person name="Baidoo E.E."/>
            <person name="De Carvalho A.C."/>
            <person name="Riley R."/>
            <person name="Lipzen A."/>
            <person name="He G."/>
            <person name="Yan M."/>
            <person name="Haridas S."/>
            <person name="Daum C."/>
            <person name="Yoshinaga Y."/>
            <person name="Ng V."/>
            <person name="Grigoriev I.V."/>
            <person name="Munk R."/>
            <person name="Nuraida L."/>
            <person name="Wijaya C.H."/>
            <person name="Morales P.-C."/>
            <person name="Keasling J.D."/>
        </authorList>
    </citation>
    <scope>NUCLEOTIDE SEQUENCE [LARGE SCALE GENOMIC DNA]</scope>
    <source>
        <strain evidence="5 6">FGSC 2613</strain>
    </source>
</reference>
<organism evidence="5 6">
    <name type="scientific">Neurospora intermedia</name>
    <dbReference type="NCBI Taxonomy" id="5142"/>
    <lineage>
        <taxon>Eukaryota</taxon>
        <taxon>Fungi</taxon>
        <taxon>Dikarya</taxon>
        <taxon>Ascomycota</taxon>
        <taxon>Pezizomycotina</taxon>
        <taxon>Sordariomycetes</taxon>
        <taxon>Sordariomycetidae</taxon>
        <taxon>Sordariales</taxon>
        <taxon>Sordariaceae</taxon>
        <taxon>Neurospora</taxon>
    </lineage>
</organism>
<accession>A0ABR3DLB0</accession>
<dbReference type="InterPro" id="IPR052099">
    <property type="entry name" value="Regulatory_TF_Diverse"/>
</dbReference>
<evidence type="ECO:0000256" key="2">
    <source>
        <dbReference type="SAM" id="MobiDB-lite"/>
    </source>
</evidence>
<protein>
    <recommendedName>
        <fullName evidence="4">BHLH domain-containing protein</fullName>
    </recommendedName>
</protein>
<name>A0ABR3DLB0_NEUIN</name>
<evidence type="ECO:0000313" key="5">
    <source>
        <dbReference type="EMBL" id="KAL0473440.1"/>
    </source>
</evidence>
<dbReference type="Pfam" id="PF00010">
    <property type="entry name" value="HLH"/>
    <property type="match status" value="1"/>
</dbReference>
<keyword evidence="3" id="KW-0472">Membrane</keyword>
<dbReference type="InterPro" id="IPR036638">
    <property type="entry name" value="HLH_DNA-bd_sf"/>
</dbReference>
<dbReference type="InterPro" id="IPR011598">
    <property type="entry name" value="bHLH_dom"/>
</dbReference>
<evidence type="ECO:0000256" key="1">
    <source>
        <dbReference type="SAM" id="Coils"/>
    </source>
</evidence>
<keyword evidence="6" id="KW-1185">Reference proteome</keyword>
<dbReference type="PANTHER" id="PTHR47336">
    <property type="entry name" value="TRANSCRIPTION FACTOR HMS1-RELATED"/>
    <property type="match status" value="1"/>
</dbReference>
<dbReference type="CDD" id="cd11395">
    <property type="entry name" value="bHLHzip_SREBP_like"/>
    <property type="match status" value="1"/>
</dbReference>
<dbReference type="EMBL" id="JAVLET010000002">
    <property type="protein sequence ID" value="KAL0473440.1"/>
    <property type="molecule type" value="Genomic_DNA"/>
</dbReference>
<dbReference type="Proteomes" id="UP001451303">
    <property type="component" value="Unassembled WGS sequence"/>
</dbReference>
<dbReference type="PANTHER" id="PTHR47336:SF2">
    <property type="entry name" value="TRANSCRIPTION FACTOR HMS1-RELATED"/>
    <property type="match status" value="1"/>
</dbReference>
<keyword evidence="1" id="KW-0175">Coiled coil</keyword>
<feature type="region of interest" description="Disordered" evidence="2">
    <location>
        <begin position="317"/>
        <end position="355"/>
    </location>
</feature>
<evidence type="ECO:0000313" key="6">
    <source>
        <dbReference type="Proteomes" id="UP001451303"/>
    </source>
</evidence>
<dbReference type="SMART" id="SM00353">
    <property type="entry name" value="HLH"/>
    <property type="match status" value="1"/>
</dbReference>
<sequence>MARTYGDQPGFDNYGTGTYEEMMTEVPSAFSLGSGPKGLGIPEHATYSENQTTSIHATHQRSGPSLPYSNFASPARQTTLATSPTFPVTTASYHVPTPDNPTQPPYYQQGAGWEQPQLPSTSAAALYNREHTAVPAPPALTPYEFAPSHDISGSCLGGGSTYGSPPVVQSPIQPGFGFLWANGQPPNSVGSSTPSQRAIASPTARTFESISAPSDTGFSDHSDGVTYANIDERANQQQPQQPQQPQQHRWVQTTTVSMEGCNKSEDGPWNTGEKKAFGQIMTPISCGSPFNAAAAVPPAVPGGAAKAAKGTASATAALSKNKGKLRSASRAPKNIQPRPEETPEERKSRNSHNLVEKQYRNRLNAQFERLLAVLPDSVRSSMTMMGGGGGDPDGVNGGNGGGGSVIPGQHPSLDFSIERRLSKAEVLDMSRRYILSLEKERDTLEREKEQLMHSIDQLRQGHGNHSHSGHAGAMYMVDRNGIPIGHGHMRSWRLIQPGLLSLFVGSCIIFPRVNLFNRTHQTRKRGEKRKKGKKKKKKKKKKNRKEKGKRAL</sequence>
<dbReference type="Gene3D" id="4.10.280.10">
    <property type="entry name" value="Helix-loop-helix DNA-binding domain"/>
    <property type="match status" value="1"/>
</dbReference>
<feature type="domain" description="BHLH" evidence="4">
    <location>
        <begin position="347"/>
        <end position="437"/>
    </location>
</feature>
<evidence type="ECO:0000256" key="3">
    <source>
        <dbReference type="SAM" id="Phobius"/>
    </source>
</evidence>
<gene>
    <name evidence="5" type="ORF">QR685DRAFT_437456</name>
</gene>
<feature type="compositionally biased region" description="Basic and acidic residues" evidence="2">
    <location>
        <begin position="338"/>
        <end position="355"/>
    </location>
</feature>
<evidence type="ECO:0000259" key="4">
    <source>
        <dbReference type="PROSITE" id="PS50888"/>
    </source>
</evidence>
<keyword evidence="3" id="KW-1133">Transmembrane helix</keyword>
<feature type="compositionally biased region" description="Polar residues" evidence="2">
    <location>
        <begin position="184"/>
        <end position="217"/>
    </location>
</feature>
<feature type="region of interest" description="Disordered" evidence="2">
    <location>
        <begin position="181"/>
        <end position="224"/>
    </location>
</feature>
<feature type="region of interest" description="Disordered" evidence="2">
    <location>
        <begin position="520"/>
        <end position="552"/>
    </location>
</feature>
<keyword evidence="3" id="KW-0812">Transmembrane</keyword>
<feature type="transmembrane region" description="Helical" evidence="3">
    <location>
        <begin position="494"/>
        <end position="515"/>
    </location>
</feature>
<comment type="caution">
    <text evidence="5">The sequence shown here is derived from an EMBL/GenBank/DDBJ whole genome shotgun (WGS) entry which is preliminary data.</text>
</comment>
<dbReference type="PROSITE" id="PS50888">
    <property type="entry name" value="BHLH"/>
    <property type="match status" value="1"/>
</dbReference>
<dbReference type="SUPFAM" id="SSF47459">
    <property type="entry name" value="HLH, helix-loop-helix DNA-binding domain"/>
    <property type="match status" value="1"/>
</dbReference>